<sequence>MYGCYFPNSLCSLCVSVSHFENSPNISSFLLITILFCVCVTKFPSCCPGWSAMAQSQLTATSTSQFRQFYCLSLPGSSNSPSSASQVAGTTVTSHQSWLFLFYFLLFLFLFLVETGFHRVSQVGLELLTSCDLPTLASQSAGIAGVSHCAWTSFFFFFFWVICTTSLSNLPSQKRPAVLTEPIESLLIFHL</sequence>
<dbReference type="PANTHER" id="PTHR12138">
    <property type="entry name" value="PRIMATE-EXPANDED PROTEIN FAMILY"/>
    <property type="match status" value="1"/>
</dbReference>
<organism evidence="2 3">
    <name type="scientific">Papio anubis</name>
    <name type="common">Olive baboon</name>
    <dbReference type="NCBI Taxonomy" id="9555"/>
    <lineage>
        <taxon>Eukaryota</taxon>
        <taxon>Metazoa</taxon>
        <taxon>Chordata</taxon>
        <taxon>Craniata</taxon>
        <taxon>Vertebrata</taxon>
        <taxon>Euteleostomi</taxon>
        <taxon>Mammalia</taxon>
        <taxon>Eutheria</taxon>
        <taxon>Euarchontoglires</taxon>
        <taxon>Primates</taxon>
        <taxon>Haplorrhini</taxon>
        <taxon>Catarrhini</taxon>
        <taxon>Cercopithecidae</taxon>
        <taxon>Cercopithecinae</taxon>
        <taxon>Papio</taxon>
    </lineage>
</organism>
<dbReference type="PRINTS" id="PR02045">
    <property type="entry name" value="F138DOMAIN"/>
</dbReference>
<feature type="transmembrane region" description="Helical" evidence="1">
    <location>
        <begin position="26"/>
        <end position="43"/>
    </location>
</feature>
<evidence type="ECO:0000313" key="3">
    <source>
        <dbReference type="Proteomes" id="UP000028761"/>
    </source>
</evidence>
<reference evidence="2" key="2">
    <citation type="submission" date="2025-08" db="UniProtKB">
        <authorList>
            <consortium name="Ensembl"/>
        </authorList>
    </citation>
    <scope>IDENTIFICATION</scope>
</reference>
<feature type="transmembrane region" description="Helical" evidence="1">
    <location>
        <begin position="98"/>
        <end position="120"/>
    </location>
</feature>
<dbReference type="AlphaFoldDB" id="A0A8I5NMA7"/>
<keyword evidence="1" id="KW-1133">Transmembrane helix</keyword>
<proteinExistence type="predicted"/>
<dbReference type="Proteomes" id="UP000028761">
    <property type="component" value="Chromosome 11"/>
</dbReference>
<dbReference type="GeneTree" id="ENSGT01120000271815"/>
<protein>
    <submittedName>
        <fullName evidence="2">Uncharacterized protein</fullName>
    </submittedName>
</protein>
<reference evidence="2 3" key="1">
    <citation type="submission" date="2012-03" db="EMBL/GenBank/DDBJ databases">
        <title>Whole Genome Assembly of Papio anubis.</title>
        <authorList>
            <person name="Liu Y.L."/>
            <person name="Abraham K.A."/>
            <person name="Akbar H.A."/>
            <person name="Ali S.A."/>
            <person name="Anosike U.A."/>
            <person name="Aqrawi P.A."/>
            <person name="Arias F.A."/>
            <person name="Attaway T.A."/>
            <person name="Awwad R.A."/>
            <person name="Babu C.B."/>
            <person name="Bandaranaike D.B."/>
            <person name="Battles P.B."/>
            <person name="Bell A.B."/>
            <person name="Beltran B.B."/>
            <person name="Berhane-Mersha D.B."/>
            <person name="Bess C.B."/>
            <person name="Bickham C.B."/>
            <person name="Bolden T.B."/>
            <person name="Carter K.C."/>
            <person name="Chau D.C."/>
            <person name="Chavez A.C."/>
            <person name="Clerc-Blankenburg K.C."/>
            <person name="Coyle M.C."/>
            <person name="Dao M.D."/>
            <person name="Davila M.L.D."/>
            <person name="Davy-Carroll L.D."/>
            <person name="Denson S.D."/>
            <person name="Dinh H.D."/>
            <person name="Fernandez S.F."/>
            <person name="Fernando P.F."/>
            <person name="Forbes L.F."/>
            <person name="Francis C.F."/>
            <person name="Francisco L.F."/>
            <person name="Fu Q.F."/>
            <person name="Garcia-Iii R.G."/>
            <person name="Garrett T.G."/>
            <person name="Gross S.G."/>
            <person name="Gubbala S.G."/>
            <person name="Hirani K.H."/>
            <person name="Hogues M.H."/>
            <person name="Hollins B.H."/>
            <person name="Jackson L.J."/>
            <person name="Javaid M.J."/>
            <person name="Jhangiani S.J."/>
            <person name="Johnson A.J."/>
            <person name="Johnson B.J."/>
            <person name="Jones J.J."/>
            <person name="Joshi V.J."/>
            <person name="Kalu J.K."/>
            <person name="Khan N.K."/>
            <person name="Korchina V.K."/>
            <person name="Kovar C.K."/>
            <person name="Lago L.L."/>
            <person name="Lara F.L."/>
            <person name="Le T.-K.L."/>
            <person name="Lee S.L."/>
            <person name="Legall-Iii F.L."/>
            <person name="Lemon S.L."/>
            <person name="Liu J.L."/>
            <person name="Liu Y.-S.L."/>
            <person name="Liyanage D.L."/>
            <person name="Lopez J.L."/>
            <person name="Lorensuhewa L.L."/>
            <person name="Mata R.M."/>
            <person name="Mathew T.M."/>
            <person name="Mercado C.M."/>
            <person name="Mercado I.M."/>
            <person name="Morales K.M."/>
            <person name="Morgan M.M."/>
            <person name="Munidasa M.M."/>
            <person name="Ngo D.N."/>
            <person name="Nguyen L.N."/>
            <person name="Nguyen T.N."/>
            <person name="Nguyen N.N."/>
            <person name="Obregon M.O."/>
            <person name="Okwuonu G.O."/>
            <person name="Ongeri F.O."/>
            <person name="Onwere C.O."/>
            <person name="Osifeso I.O."/>
            <person name="Parra A.P."/>
            <person name="Patil S.P."/>
            <person name="Perez A.P."/>
            <person name="Perez Y.P."/>
            <person name="Pham C.P."/>
            <person name="Pu L.-L.P."/>
            <person name="Puazo M.P."/>
            <person name="Quiroz J.Q."/>
            <person name="Rouhana J.R."/>
            <person name="Ruiz M.R."/>
            <person name="Ruiz S.-J.R."/>
            <person name="Saada N.S."/>
            <person name="Santibanez J.S."/>
            <person name="Scheel M.S."/>
            <person name="Schneider B.S."/>
            <person name="Simmons D.S."/>
            <person name="Sisson I.S."/>
            <person name="Tang L.-Y.T."/>
            <person name="Thornton R.T."/>
            <person name="Tisius J.T."/>
            <person name="Toledanes G.T."/>
            <person name="Trejos Z.T."/>
            <person name="Usmani K.U."/>
            <person name="Varghese R.V."/>
            <person name="Vattathil S.V."/>
            <person name="Vee V.V."/>
            <person name="Walker D.W."/>
            <person name="Weissenberger G.W."/>
            <person name="White C.W."/>
            <person name="Williams A.W."/>
            <person name="Woodworth J.W."/>
            <person name="Wright R.W."/>
            <person name="Zhu Y.Z."/>
            <person name="Han Y.H."/>
            <person name="Newsham I.N."/>
            <person name="Nazareth L.N."/>
            <person name="Worley K.W."/>
            <person name="Muzny D.M."/>
            <person name="Rogers J.R."/>
            <person name="Gibbs R.G."/>
        </authorList>
    </citation>
    <scope>NUCLEOTIDE SEQUENCE [LARGE SCALE GENOMIC DNA]</scope>
</reference>
<evidence type="ECO:0000313" key="2">
    <source>
        <dbReference type="Ensembl" id="ENSPANP00000049671.1"/>
    </source>
</evidence>
<evidence type="ECO:0000256" key="1">
    <source>
        <dbReference type="SAM" id="Phobius"/>
    </source>
</evidence>
<dbReference type="Ensembl" id="ENSPANT00000064180.1">
    <property type="protein sequence ID" value="ENSPANP00000049671.1"/>
    <property type="gene ID" value="ENSPANG00000038333.1"/>
</dbReference>
<keyword evidence="1" id="KW-0812">Transmembrane</keyword>
<name>A0A8I5NMA7_PAPAN</name>
<reference evidence="2" key="3">
    <citation type="submission" date="2025-09" db="UniProtKB">
        <authorList>
            <consortium name="Ensembl"/>
        </authorList>
    </citation>
    <scope>IDENTIFICATION</scope>
</reference>
<accession>A0A8I5NMA7</accession>
<keyword evidence="1" id="KW-0472">Membrane</keyword>
<feature type="transmembrane region" description="Helical" evidence="1">
    <location>
        <begin position="140"/>
        <end position="163"/>
    </location>
</feature>
<dbReference type="PANTHER" id="PTHR12138:SF162">
    <property type="entry name" value="CHROMOSOME UNDETERMINED SCAFFOLD_275, WHOLE GENOME SHOTGUN SEQUENCE"/>
    <property type="match status" value="1"/>
</dbReference>
<keyword evidence="3" id="KW-1185">Reference proteome</keyword>